<keyword evidence="2" id="KW-0694">RNA-binding</keyword>
<feature type="region of interest" description="Disordered" evidence="3">
    <location>
        <begin position="268"/>
        <end position="290"/>
    </location>
</feature>
<proteinExistence type="inferred from homology"/>
<feature type="compositionally biased region" description="Polar residues" evidence="3">
    <location>
        <begin position="207"/>
        <end position="216"/>
    </location>
</feature>
<dbReference type="PANTHER" id="PTHR17408">
    <property type="entry name" value="HISTONE RNA HAIRPIN-BINDING PROTEIN"/>
    <property type="match status" value="1"/>
</dbReference>
<comment type="similarity">
    <text evidence="1">Belongs to the SLBP family.</text>
</comment>
<feature type="compositionally biased region" description="Basic and acidic residues" evidence="3">
    <location>
        <begin position="81"/>
        <end position="119"/>
    </location>
</feature>
<dbReference type="InterPro" id="IPR029344">
    <property type="entry name" value="SLBP_RNA_bind"/>
</dbReference>
<sequence length="290" mass="33058">MPDSVDIDLSVTWQTDGSGVSIFLEPEVSMKQEDFPPLPNEAWTPEGGKKYIEQRLDWSAEMDNTSITQERRKLDLRERLNKRQREGVADLREKLAEKKGEVQDEQKNDVPNKVLDKPKTPKKQKKRVRGVHPKTPNKYIKTSRRSWDSQVRSWRRLLHQWDPPTGNEKQLPSLAYLEADEDDDSLSLCSDEHMEHLTSDADDEHSQTSTSPSVTLTPDLKTGPFKYPLDIKTEMGLSSSANAGHSFSIKQEPVDVSVHIKEELLDRPVKQESQDDGFVSGFDGIEMDTC</sequence>
<evidence type="ECO:0000313" key="6">
    <source>
        <dbReference type="Proteomes" id="UP001164746"/>
    </source>
</evidence>
<evidence type="ECO:0000256" key="1">
    <source>
        <dbReference type="ARBA" id="ARBA00006151"/>
    </source>
</evidence>
<gene>
    <name evidence="5" type="ORF">MAR_015339</name>
</gene>
<dbReference type="PANTHER" id="PTHR17408:SF0">
    <property type="entry name" value="HISTONE RNA HAIRPIN-BINDING PROTEIN"/>
    <property type="match status" value="1"/>
</dbReference>
<protein>
    <submittedName>
        <fullName evidence="5">SLBP2-like protein</fullName>
    </submittedName>
</protein>
<feature type="region of interest" description="Disordered" evidence="3">
    <location>
        <begin position="197"/>
        <end position="219"/>
    </location>
</feature>
<organism evidence="5 6">
    <name type="scientific">Mya arenaria</name>
    <name type="common">Soft-shell clam</name>
    <dbReference type="NCBI Taxonomy" id="6604"/>
    <lineage>
        <taxon>Eukaryota</taxon>
        <taxon>Metazoa</taxon>
        <taxon>Spiralia</taxon>
        <taxon>Lophotrochozoa</taxon>
        <taxon>Mollusca</taxon>
        <taxon>Bivalvia</taxon>
        <taxon>Autobranchia</taxon>
        <taxon>Heteroconchia</taxon>
        <taxon>Euheterodonta</taxon>
        <taxon>Imparidentia</taxon>
        <taxon>Neoheterodontei</taxon>
        <taxon>Myida</taxon>
        <taxon>Myoidea</taxon>
        <taxon>Myidae</taxon>
        <taxon>Mya</taxon>
    </lineage>
</organism>
<dbReference type="EMBL" id="CP111023">
    <property type="protein sequence ID" value="WAR21365.1"/>
    <property type="molecule type" value="Genomic_DNA"/>
</dbReference>
<feature type="domain" description="Histone RNA hairpin-binding protein RNA-binding" evidence="4">
    <location>
        <begin position="121"/>
        <end position="163"/>
    </location>
</feature>
<name>A0ABY7FGQ5_MYAAR</name>
<evidence type="ECO:0000259" key="4">
    <source>
        <dbReference type="Pfam" id="PF15247"/>
    </source>
</evidence>
<accession>A0ABY7FGQ5</accession>
<dbReference type="InterPro" id="IPR038294">
    <property type="entry name" value="SLBP_RNA_bind_sf"/>
</dbReference>
<evidence type="ECO:0000256" key="3">
    <source>
        <dbReference type="SAM" id="MobiDB-lite"/>
    </source>
</evidence>
<keyword evidence="6" id="KW-1185">Reference proteome</keyword>
<evidence type="ECO:0000256" key="2">
    <source>
        <dbReference type="ARBA" id="ARBA00022884"/>
    </source>
</evidence>
<dbReference type="InterPro" id="IPR026502">
    <property type="entry name" value="SLBP1/SLBP2"/>
</dbReference>
<feature type="compositionally biased region" description="Basic residues" evidence="3">
    <location>
        <begin position="120"/>
        <end position="132"/>
    </location>
</feature>
<feature type="region of interest" description="Disordered" evidence="3">
    <location>
        <begin position="81"/>
        <end position="145"/>
    </location>
</feature>
<dbReference type="Pfam" id="PF15247">
    <property type="entry name" value="SLBP_RNA_bind"/>
    <property type="match status" value="1"/>
</dbReference>
<reference evidence="5" key="1">
    <citation type="submission" date="2022-11" db="EMBL/GenBank/DDBJ databases">
        <title>Centuries of genome instability and evolution in soft-shell clam transmissible cancer (bioRxiv).</title>
        <authorList>
            <person name="Hart S.F.M."/>
            <person name="Yonemitsu M.A."/>
            <person name="Giersch R.M."/>
            <person name="Beal B.F."/>
            <person name="Arriagada G."/>
            <person name="Davis B.W."/>
            <person name="Ostrander E.A."/>
            <person name="Goff S.P."/>
            <person name="Metzger M.J."/>
        </authorList>
    </citation>
    <scope>NUCLEOTIDE SEQUENCE</scope>
    <source>
        <strain evidence="5">MELC-2E11</strain>
        <tissue evidence="5">Siphon/mantle</tissue>
    </source>
</reference>
<dbReference type="Gene3D" id="1.10.8.1120">
    <property type="entry name" value="Histone RNA hairpin-binding protein RNA-binding domain"/>
    <property type="match status" value="1"/>
</dbReference>
<evidence type="ECO:0000313" key="5">
    <source>
        <dbReference type="EMBL" id="WAR21365.1"/>
    </source>
</evidence>
<dbReference type="Proteomes" id="UP001164746">
    <property type="component" value="Chromosome 12"/>
</dbReference>